<feature type="compositionally biased region" description="Polar residues" evidence="1">
    <location>
        <begin position="99"/>
        <end position="110"/>
    </location>
</feature>
<dbReference type="Proteomes" id="UP000038010">
    <property type="component" value="Unassembled WGS sequence"/>
</dbReference>
<proteinExistence type="predicted"/>
<keyword evidence="3" id="KW-1185">Reference proteome</keyword>
<accession>A0A0N0NQZ6</accession>
<protein>
    <submittedName>
        <fullName evidence="2">Uncharacterized protein</fullName>
    </submittedName>
</protein>
<dbReference type="RefSeq" id="XP_018004461.1">
    <property type="nucleotide sequence ID" value="XM_018149175.1"/>
</dbReference>
<dbReference type="EMBL" id="LFJN01000003">
    <property type="protein sequence ID" value="KPI44498.1"/>
    <property type="molecule type" value="Genomic_DNA"/>
</dbReference>
<dbReference type="GeneID" id="28741055"/>
<evidence type="ECO:0000313" key="2">
    <source>
        <dbReference type="EMBL" id="KPI44498.1"/>
    </source>
</evidence>
<dbReference type="AlphaFoldDB" id="A0A0N0NQZ6"/>
<gene>
    <name evidence="2" type="ORF">AB675_8706</name>
</gene>
<evidence type="ECO:0000313" key="3">
    <source>
        <dbReference type="Proteomes" id="UP000038010"/>
    </source>
</evidence>
<dbReference type="VEuPathDB" id="FungiDB:AB675_8706"/>
<name>A0A0N0NQZ6_9EURO</name>
<reference evidence="2 3" key="1">
    <citation type="submission" date="2015-06" db="EMBL/GenBank/DDBJ databases">
        <title>Draft genome of the ant-associated black yeast Phialophora attae CBS 131958.</title>
        <authorList>
            <person name="Moreno L.F."/>
            <person name="Stielow B.J."/>
            <person name="de Hoog S."/>
            <person name="Vicente V.A."/>
            <person name="Weiss V.A."/>
            <person name="de Vries M."/>
            <person name="Cruz L.M."/>
            <person name="Souza E.M."/>
        </authorList>
    </citation>
    <scope>NUCLEOTIDE SEQUENCE [LARGE SCALE GENOMIC DNA]</scope>
    <source>
        <strain evidence="2 3">CBS 131958</strain>
    </source>
</reference>
<sequence length="215" mass="23842">MRQNMKGNWATWHGKEAGYSTQYVVRKSIKAKSPTRKSCADRRTTTTRSSEPDDAQDSVFSSSIDVVPASGSHFDDLTNDEDSNSEINTMNDNDDNEEVNSMGTRDTSLTTEEPRKITVRFLTNDLKLKRRRTWESCNSSKHLFGQAVAAGIIKPMVETALLLVRVAGFEDSILFKGDEEDFTSLRAVIEDAAAVKSEPGGKLRLDVDVDVFPTG</sequence>
<feature type="region of interest" description="Disordered" evidence="1">
    <location>
        <begin position="29"/>
        <end position="110"/>
    </location>
</feature>
<comment type="caution">
    <text evidence="2">The sequence shown here is derived from an EMBL/GenBank/DDBJ whole genome shotgun (WGS) entry which is preliminary data.</text>
</comment>
<organism evidence="2 3">
    <name type="scientific">Cyphellophora attinorum</name>
    <dbReference type="NCBI Taxonomy" id="1664694"/>
    <lineage>
        <taxon>Eukaryota</taxon>
        <taxon>Fungi</taxon>
        <taxon>Dikarya</taxon>
        <taxon>Ascomycota</taxon>
        <taxon>Pezizomycotina</taxon>
        <taxon>Eurotiomycetes</taxon>
        <taxon>Chaetothyriomycetidae</taxon>
        <taxon>Chaetothyriales</taxon>
        <taxon>Cyphellophoraceae</taxon>
        <taxon>Cyphellophora</taxon>
    </lineage>
</organism>
<evidence type="ECO:0000256" key="1">
    <source>
        <dbReference type="SAM" id="MobiDB-lite"/>
    </source>
</evidence>